<comment type="cofactor">
    <cofactor evidence="1">
        <name>FAD</name>
        <dbReference type="ChEBI" id="CHEBI:57692"/>
    </cofactor>
</comment>
<evidence type="ECO:0000256" key="3">
    <source>
        <dbReference type="ARBA" id="ARBA00022827"/>
    </source>
</evidence>
<dbReference type="InterPro" id="IPR036188">
    <property type="entry name" value="FAD/NAD-bd_sf"/>
</dbReference>
<dbReference type="Gene3D" id="3.50.50.60">
    <property type="entry name" value="FAD/NAD(P)-binding domain"/>
    <property type="match status" value="1"/>
</dbReference>
<dbReference type="Pfam" id="PF01494">
    <property type="entry name" value="FAD_binding_3"/>
    <property type="match status" value="1"/>
</dbReference>
<dbReference type="VEuPathDB" id="FungiDB:BO78DRAFT_431235"/>
<evidence type="ECO:0000256" key="1">
    <source>
        <dbReference type="ARBA" id="ARBA00001974"/>
    </source>
</evidence>
<dbReference type="PANTHER" id="PTHR47178">
    <property type="entry name" value="MONOOXYGENASE, FAD-BINDING"/>
    <property type="match status" value="1"/>
</dbReference>
<gene>
    <name evidence="7" type="ORF">BO78DRAFT_431235</name>
</gene>
<dbReference type="EMBL" id="KZ826367">
    <property type="protein sequence ID" value="PYI04546.1"/>
    <property type="molecule type" value="Genomic_DNA"/>
</dbReference>
<proteinExistence type="predicted"/>
<dbReference type="GO" id="GO:0004497">
    <property type="term" value="F:monooxygenase activity"/>
    <property type="evidence" value="ECO:0007669"/>
    <property type="project" value="UniProtKB-KW"/>
</dbReference>
<keyword evidence="5" id="KW-0503">Monooxygenase</keyword>
<protein>
    <submittedName>
        <fullName evidence="7">FAD/NAD(P)-binding domain-containing protein</fullName>
    </submittedName>
</protein>
<keyword evidence="3" id="KW-0274">FAD</keyword>
<dbReference type="STRING" id="1448318.A0A319E394"/>
<dbReference type="AlphaFoldDB" id="A0A319E394"/>
<accession>A0A319E394</accession>
<keyword evidence="4" id="KW-0560">Oxidoreductase</keyword>
<keyword evidence="2" id="KW-0285">Flavoprotein</keyword>
<dbReference type="InterPro" id="IPR002938">
    <property type="entry name" value="FAD-bd"/>
</dbReference>
<evidence type="ECO:0000259" key="6">
    <source>
        <dbReference type="Pfam" id="PF01494"/>
    </source>
</evidence>
<dbReference type="OrthoDB" id="47494at2759"/>
<feature type="domain" description="FAD-binding" evidence="6">
    <location>
        <begin position="330"/>
        <end position="366"/>
    </location>
</feature>
<keyword evidence="8" id="KW-1185">Reference proteome</keyword>
<dbReference type="GO" id="GO:0071949">
    <property type="term" value="F:FAD binding"/>
    <property type="evidence" value="ECO:0007669"/>
    <property type="project" value="InterPro"/>
</dbReference>
<evidence type="ECO:0000313" key="7">
    <source>
        <dbReference type="EMBL" id="PYI04546.1"/>
    </source>
</evidence>
<sequence length="420" mass="46263">MSTTPTTNNTNNNSILIIGAGISALTLAQGLHSHKIPFRIFERSPTLPTNGYRFRLVDEALSALQKTLPGSLWKDLSATHPLSSVPNFQLFDAKTLSRSAVFPAKEEESWPVDRPWVLRLLVRGIEDRISFGKECIGFEVLGGGGEEGGGGGRGVRVKFQDGMEVDGRMVIGADGIHSSIRRKYLPEVKLLDLERTIMWGRTPLTTALEAGLGRELFEEHYSCVLDQEGSITRSMLFAPVRWPAGGKISGFVEGNGVVDQEDYVFWALKFETTGEGGKGRGLQTQEGRREVALRLTSSWDRRLRAVFENMAVSSAIPVWSNKLDIPEWGDDDRVTFMGDAVHALAPSGGAGGVLAVLDAAELCDVLKGCWDEGRWVGLEDGLRGYQVNVRERAKGAIERGFENGKILWDGKDWFEYGYVE</sequence>
<dbReference type="Proteomes" id="UP000248423">
    <property type="component" value="Unassembled WGS sequence"/>
</dbReference>
<evidence type="ECO:0000256" key="5">
    <source>
        <dbReference type="ARBA" id="ARBA00023033"/>
    </source>
</evidence>
<dbReference type="PRINTS" id="PR00420">
    <property type="entry name" value="RNGMNOXGNASE"/>
</dbReference>
<reference evidence="7 8" key="1">
    <citation type="submission" date="2018-02" db="EMBL/GenBank/DDBJ databases">
        <title>The genomes of Aspergillus section Nigri reveals drivers in fungal speciation.</title>
        <authorList>
            <consortium name="DOE Joint Genome Institute"/>
            <person name="Vesth T.C."/>
            <person name="Nybo J."/>
            <person name="Theobald S."/>
            <person name="Brandl J."/>
            <person name="Frisvad J.C."/>
            <person name="Nielsen K.F."/>
            <person name="Lyhne E.K."/>
            <person name="Kogle M.E."/>
            <person name="Kuo A."/>
            <person name="Riley R."/>
            <person name="Clum A."/>
            <person name="Nolan M."/>
            <person name="Lipzen A."/>
            <person name="Salamov A."/>
            <person name="Henrissat B."/>
            <person name="Wiebenga A."/>
            <person name="De vries R.P."/>
            <person name="Grigoriev I.V."/>
            <person name="Mortensen U.H."/>
            <person name="Andersen M.R."/>
            <person name="Baker S.E."/>
        </authorList>
    </citation>
    <scope>NUCLEOTIDE SEQUENCE [LARGE SCALE GENOMIC DNA]</scope>
    <source>
        <strain evidence="7 8">CBS 121057</strain>
    </source>
</reference>
<organism evidence="7 8">
    <name type="scientific">Aspergillus sclerotiicarbonarius (strain CBS 121057 / IBT 28362)</name>
    <dbReference type="NCBI Taxonomy" id="1448318"/>
    <lineage>
        <taxon>Eukaryota</taxon>
        <taxon>Fungi</taxon>
        <taxon>Dikarya</taxon>
        <taxon>Ascomycota</taxon>
        <taxon>Pezizomycotina</taxon>
        <taxon>Eurotiomycetes</taxon>
        <taxon>Eurotiomycetidae</taxon>
        <taxon>Eurotiales</taxon>
        <taxon>Aspergillaceae</taxon>
        <taxon>Aspergillus</taxon>
        <taxon>Aspergillus subgen. Circumdati</taxon>
    </lineage>
</organism>
<evidence type="ECO:0000313" key="8">
    <source>
        <dbReference type="Proteomes" id="UP000248423"/>
    </source>
</evidence>
<evidence type="ECO:0000256" key="4">
    <source>
        <dbReference type="ARBA" id="ARBA00023002"/>
    </source>
</evidence>
<dbReference type="PANTHER" id="PTHR47178:SF5">
    <property type="entry name" value="FAD-BINDING DOMAIN-CONTAINING PROTEIN"/>
    <property type="match status" value="1"/>
</dbReference>
<evidence type="ECO:0000256" key="2">
    <source>
        <dbReference type="ARBA" id="ARBA00022630"/>
    </source>
</evidence>
<name>A0A319E394_ASPSB</name>
<dbReference type="SUPFAM" id="SSF51905">
    <property type="entry name" value="FAD/NAD(P)-binding domain"/>
    <property type="match status" value="1"/>
</dbReference>